<keyword evidence="3" id="KW-1185">Reference proteome</keyword>
<dbReference type="EMBL" id="JAAIUW010000009">
    <property type="protein sequence ID" value="KAF7817291.1"/>
    <property type="molecule type" value="Genomic_DNA"/>
</dbReference>
<evidence type="ECO:0000313" key="3">
    <source>
        <dbReference type="Proteomes" id="UP000634136"/>
    </source>
</evidence>
<gene>
    <name evidence="2" type="ORF">G2W53_031260</name>
</gene>
<sequence length="58" mass="6470">MGEECCEDGSTKAKEDEEQEVVNDQYLGAPPPTKRCEQKHVLPDIGQARVMNGKRPLN</sequence>
<organism evidence="2 3">
    <name type="scientific">Senna tora</name>
    <dbReference type="NCBI Taxonomy" id="362788"/>
    <lineage>
        <taxon>Eukaryota</taxon>
        <taxon>Viridiplantae</taxon>
        <taxon>Streptophyta</taxon>
        <taxon>Embryophyta</taxon>
        <taxon>Tracheophyta</taxon>
        <taxon>Spermatophyta</taxon>
        <taxon>Magnoliopsida</taxon>
        <taxon>eudicotyledons</taxon>
        <taxon>Gunneridae</taxon>
        <taxon>Pentapetalae</taxon>
        <taxon>rosids</taxon>
        <taxon>fabids</taxon>
        <taxon>Fabales</taxon>
        <taxon>Fabaceae</taxon>
        <taxon>Caesalpinioideae</taxon>
        <taxon>Cassia clade</taxon>
        <taxon>Senna</taxon>
    </lineage>
</organism>
<feature type="region of interest" description="Disordered" evidence="1">
    <location>
        <begin position="1"/>
        <end position="22"/>
    </location>
</feature>
<dbReference type="Proteomes" id="UP000634136">
    <property type="component" value="Unassembled WGS sequence"/>
</dbReference>
<comment type="caution">
    <text evidence="2">The sequence shown here is derived from an EMBL/GenBank/DDBJ whole genome shotgun (WGS) entry which is preliminary data.</text>
</comment>
<evidence type="ECO:0000313" key="2">
    <source>
        <dbReference type="EMBL" id="KAF7817291.1"/>
    </source>
</evidence>
<evidence type="ECO:0000256" key="1">
    <source>
        <dbReference type="SAM" id="MobiDB-lite"/>
    </source>
</evidence>
<name>A0A834TAD0_9FABA</name>
<reference evidence="2" key="1">
    <citation type="submission" date="2020-09" db="EMBL/GenBank/DDBJ databases">
        <title>Genome-Enabled Discovery of Anthraquinone Biosynthesis in Senna tora.</title>
        <authorList>
            <person name="Kang S.-H."/>
            <person name="Pandey R.P."/>
            <person name="Lee C.-M."/>
            <person name="Sim J.-S."/>
            <person name="Jeong J.-T."/>
            <person name="Choi B.-S."/>
            <person name="Jung M."/>
            <person name="Ginzburg D."/>
            <person name="Zhao K."/>
            <person name="Won S.Y."/>
            <person name="Oh T.-J."/>
            <person name="Yu Y."/>
            <person name="Kim N.-H."/>
            <person name="Lee O.R."/>
            <person name="Lee T.-H."/>
            <person name="Bashyal P."/>
            <person name="Kim T.-S."/>
            <person name="Lee W.-H."/>
            <person name="Kawkins C."/>
            <person name="Kim C.-K."/>
            <person name="Kim J.S."/>
            <person name="Ahn B.O."/>
            <person name="Rhee S.Y."/>
            <person name="Sohng J.K."/>
        </authorList>
    </citation>
    <scope>NUCLEOTIDE SEQUENCE</scope>
    <source>
        <tissue evidence="2">Leaf</tissue>
    </source>
</reference>
<proteinExistence type="predicted"/>
<accession>A0A834TAD0</accession>
<dbReference type="AlphaFoldDB" id="A0A834TAD0"/>
<protein>
    <submittedName>
        <fullName evidence="2">Uncharacterized protein</fullName>
    </submittedName>
</protein>